<organism evidence="1 2">
    <name type="scientific">Aureimonas pseudogalii</name>
    <dbReference type="NCBI Taxonomy" id="1744844"/>
    <lineage>
        <taxon>Bacteria</taxon>
        <taxon>Pseudomonadati</taxon>
        <taxon>Pseudomonadota</taxon>
        <taxon>Alphaproteobacteria</taxon>
        <taxon>Hyphomicrobiales</taxon>
        <taxon>Aurantimonadaceae</taxon>
        <taxon>Aureimonas</taxon>
    </lineage>
</organism>
<dbReference type="EMBL" id="JACIEK010000004">
    <property type="protein sequence ID" value="MBB3998367.1"/>
    <property type="molecule type" value="Genomic_DNA"/>
</dbReference>
<name>A0A7W6EFB6_9HYPH</name>
<dbReference type="AlphaFoldDB" id="A0A7W6EFB6"/>
<protein>
    <submittedName>
        <fullName evidence="1">Uncharacterized protein</fullName>
    </submittedName>
</protein>
<dbReference type="Proteomes" id="UP000542776">
    <property type="component" value="Unassembled WGS sequence"/>
</dbReference>
<comment type="caution">
    <text evidence="1">The sequence shown here is derived from an EMBL/GenBank/DDBJ whole genome shotgun (WGS) entry which is preliminary data.</text>
</comment>
<gene>
    <name evidence="1" type="ORF">GGR04_002206</name>
</gene>
<sequence length="217" mass="24286">MARIISSKTTIRWGNDVSAAPIGSLPIAEVVTRIEDLNSQIGDFWSKSDGWAPAEAAGLLGKSRLDWQVSLSQTLHMWIDRPTLSPAELILAWANLGSLIEGSVKLLLSVYYDTYRSDLDNLKKANAYDHKKAKAHSPDGLTLEPLRKYCAANGILDQDQLGLMELVQQRRNAIHAFKDRPIGDAAELENSIRGYLSLMREIVRRLPYPEPMYVPQE</sequence>
<proteinExistence type="predicted"/>
<evidence type="ECO:0000313" key="1">
    <source>
        <dbReference type="EMBL" id="MBB3998367.1"/>
    </source>
</evidence>
<accession>A0A7W6EFB6</accession>
<dbReference type="RefSeq" id="WP_210291749.1">
    <property type="nucleotide sequence ID" value="NZ_JACIEK010000004.1"/>
</dbReference>
<keyword evidence="2" id="KW-1185">Reference proteome</keyword>
<evidence type="ECO:0000313" key="2">
    <source>
        <dbReference type="Proteomes" id="UP000542776"/>
    </source>
</evidence>
<reference evidence="1 2" key="1">
    <citation type="submission" date="2020-08" db="EMBL/GenBank/DDBJ databases">
        <title>Genomic Encyclopedia of Type Strains, Phase IV (KMG-IV): sequencing the most valuable type-strain genomes for metagenomic binning, comparative biology and taxonomic classification.</title>
        <authorList>
            <person name="Goeker M."/>
        </authorList>
    </citation>
    <scope>NUCLEOTIDE SEQUENCE [LARGE SCALE GENOMIC DNA]</scope>
    <source>
        <strain evidence="1 2">DSM 102238</strain>
    </source>
</reference>